<dbReference type="RefSeq" id="WP_380721260.1">
    <property type="nucleotide sequence ID" value="NZ_JBHSGI010000033.1"/>
</dbReference>
<accession>A0ABV9KME7</accession>
<dbReference type="SUPFAM" id="SSF53300">
    <property type="entry name" value="vWA-like"/>
    <property type="match status" value="1"/>
</dbReference>
<dbReference type="PROSITE" id="PS50234">
    <property type="entry name" value="VWFA"/>
    <property type="match status" value="1"/>
</dbReference>
<keyword evidence="1" id="KW-0812">Transmembrane</keyword>
<sequence length="261" mass="26786">MIKKTIAAGIVALGALTGTSSQAANIDLAFIMDSSGSVGSTNYNNAMDSLAAALSTYIPVGGANTYRIGVISFASNARVDVFKTISTAQDLTDVVNAVDNASFIGTNTDYEEAFDLVRTTFGSLGDSSIVNMMTDGEPCCVSTANADAVSARNDLKAAGWDSLSFESIGSGADNTFLASLGFDTNGDGATIIGDAGLITNPLDDAFVLQVSGFGSAYDSAIQRKVQKIVDPDPIPVPAALPLLAGGLAIFGFVGRRRRQAA</sequence>
<comment type="caution">
    <text evidence="4">The sequence shown here is derived from an EMBL/GenBank/DDBJ whole genome shotgun (WGS) entry which is preliminary data.</text>
</comment>
<dbReference type="PANTHER" id="PTHR24020">
    <property type="entry name" value="COLLAGEN ALPHA"/>
    <property type="match status" value="1"/>
</dbReference>
<dbReference type="InterPro" id="IPR036465">
    <property type="entry name" value="vWFA_dom_sf"/>
</dbReference>
<feature type="chain" id="PRO_5046320826" evidence="2">
    <location>
        <begin position="24"/>
        <end position="261"/>
    </location>
</feature>
<keyword evidence="1" id="KW-0472">Membrane</keyword>
<proteinExistence type="predicted"/>
<dbReference type="InterPro" id="IPR002035">
    <property type="entry name" value="VWF_A"/>
</dbReference>
<evidence type="ECO:0000313" key="5">
    <source>
        <dbReference type="Proteomes" id="UP001595973"/>
    </source>
</evidence>
<evidence type="ECO:0000313" key="4">
    <source>
        <dbReference type="EMBL" id="MFC4671154.1"/>
    </source>
</evidence>
<name>A0ABV9KME7_9RHOB</name>
<dbReference type="PANTHER" id="PTHR24020:SF87">
    <property type="entry name" value="COLLAGEN ALPHA-1(VI) CHAIN-LIKE"/>
    <property type="match status" value="1"/>
</dbReference>
<evidence type="ECO:0000256" key="1">
    <source>
        <dbReference type="SAM" id="Phobius"/>
    </source>
</evidence>
<dbReference type="InterPro" id="IPR050525">
    <property type="entry name" value="ECM_Assembly_Org"/>
</dbReference>
<evidence type="ECO:0000256" key="2">
    <source>
        <dbReference type="SAM" id="SignalP"/>
    </source>
</evidence>
<keyword evidence="5" id="KW-1185">Reference proteome</keyword>
<protein>
    <submittedName>
        <fullName evidence="4">VWA domain-containing protein</fullName>
    </submittedName>
</protein>
<keyword evidence="1" id="KW-1133">Transmembrane helix</keyword>
<dbReference type="Proteomes" id="UP001595973">
    <property type="component" value="Unassembled WGS sequence"/>
</dbReference>
<feature type="transmembrane region" description="Helical" evidence="1">
    <location>
        <begin position="234"/>
        <end position="253"/>
    </location>
</feature>
<organism evidence="4 5">
    <name type="scientific">Seohaeicola nanhaiensis</name>
    <dbReference type="NCBI Taxonomy" id="1387282"/>
    <lineage>
        <taxon>Bacteria</taxon>
        <taxon>Pseudomonadati</taxon>
        <taxon>Pseudomonadota</taxon>
        <taxon>Alphaproteobacteria</taxon>
        <taxon>Rhodobacterales</taxon>
        <taxon>Roseobacteraceae</taxon>
        <taxon>Seohaeicola</taxon>
    </lineage>
</organism>
<gene>
    <name evidence="4" type="ORF">ACFO5X_21570</name>
</gene>
<dbReference type="EMBL" id="JBHSGI010000033">
    <property type="protein sequence ID" value="MFC4671154.1"/>
    <property type="molecule type" value="Genomic_DNA"/>
</dbReference>
<feature type="signal peptide" evidence="2">
    <location>
        <begin position="1"/>
        <end position="23"/>
    </location>
</feature>
<dbReference type="Gene3D" id="3.40.50.410">
    <property type="entry name" value="von Willebrand factor, type A domain"/>
    <property type="match status" value="1"/>
</dbReference>
<dbReference type="SMART" id="SM00327">
    <property type="entry name" value="VWA"/>
    <property type="match status" value="1"/>
</dbReference>
<dbReference type="Pfam" id="PF00092">
    <property type="entry name" value="VWA"/>
    <property type="match status" value="1"/>
</dbReference>
<feature type="domain" description="VWFA" evidence="3">
    <location>
        <begin position="27"/>
        <end position="210"/>
    </location>
</feature>
<dbReference type="CDD" id="cd00198">
    <property type="entry name" value="vWFA"/>
    <property type="match status" value="1"/>
</dbReference>
<evidence type="ECO:0000259" key="3">
    <source>
        <dbReference type="PROSITE" id="PS50234"/>
    </source>
</evidence>
<dbReference type="PRINTS" id="PR00453">
    <property type="entry name" value="VWFADOMAIN"/>
</dbReference>
<reference evidence="5" key="1">
    <citation type="journal article" date="2019" name="Int. J. Syst. Evol. Microbiol.">
        <title>The Global Catalogue of Microorganisms (GCM) 10K type strain sequencing project: providing services to taxonomists for standard genome sequencing and annotation.</title>
        <authorList>
            <consortium name="The Broad Institute Genomics Platform"/>
            <consortium name="The Broad Institute Genome Sequencing Center for Infectious Disease"/>
            <person name="Wu L."/>
            <person name="Ma J."/>
        </authorList>
    </citation>
    <scope>NUCLEOTIDE SEQUENCE [LARGE SCALE GENOMIC DNA]</scope>
    <source>
        <strain evidence="5">CGMCC 4.7283</strain>
    </source>
</reference>
<keyword evidence="2" id="KW-0732">Signal</keyword>